<proteinExistence type="predicted"/>
<evidence type="ECO:0000256" key="1">
    <source>
        <dbReference type="SAM" id="Phobius"/>
    </source>
</evidence>
<keyword evidence="4" id="KW-1185">Reference proteome</keyword>
<accession>A0A072TPY2</accession>
<dbReference type="AlphaFoldDB" id="A0A072TPY2"/>
<dbReference type="EnsemblPlants" id="KEH19574">
    <property type="protein sequence ID" value="KEH19574"/>
    <property type="gene ID" value="MTR_8g464090"/>
</dbReference>
<keyword evidence="1" id="KW-1133">Transmembrane helix</keyword>
<reference evidence="3" key="3">
    <citation type="submission" date="2015-04" db="UniProtKB">
        <authorList>
            <consortium name="EnsemblPlants"/>
        </authorList>
    </citation>
    <scope>IDENTIFICATION</scope>
    <source>
        <strain evidence="3">cv. Jemalong A17</strain>
    </source>
</reference>
<reference evidence="2 4" key="1">
    <citation type="journal article" date="2011" name="Nature">
        <title>The Medicago genome provides insight into the evolution of rhizobial symbioses.</title>
        <authorList>
            <person name="Young N.D."/>
            <person name="Debelle F."/>
            <person name="Oldroyd G.E."/>
            <person name="Geurts R."/>
            <person name="Cannon S.B."/>
            <person name="Udvardi M.K."/>
            <person name="Benedito V.A."/>
            <person name="Mayer K.F."/>
            <person name="Gouzy J."/>
            <person name="Schoof H."/>
            <person name="Van de Peer Y."/>
            <person name="Proost S."/>
            <person name="Cook D.R."/>
            <person name="Meyers B.C."/>
            <person name="Spannagl M."/>
            <person name="Cheung F."/>
            <person name="De Mita S."/>
            <person name="Krishnakumar V."/>
            <person name="Gundlach H."/>
            <person name="Zhou S."/>
            <person name="Mudge J."/>
            <person name="Bharti A.K."/>
            <person name="Murray J.D."/>
            <person name="Naoumkina M.A."/>
            <person name="Rosen B."/>
            <person name="Silverstein K.A."/>
            <person name="Tang H."/>
            <person name="Rombauts S."/>
            <person name="Zhao P.X."/>
            <person name="Zhou P."/>
            <person name="Barbe V."/>
            <person name="Bardou P."/>
            <person name="Bechner M."/>
            <person name="Bellec A."/>
            <person name="Berger A."/>
            <person name="Berges H."/>
            <person name="Bidwell S."/>
            <person name="Bisseling T."/>
            <person name="Choisne N."/>
            <person name="Couloux A."/>
            <person name="Denny R."/>
            <person name="Deshpande S."/>
            <person name="Dai X."/>
            <person name="Doyle J.J."/>
            <person name="Dudez A.M."/>
            <person name="Farmer A.D."/>
            <person name="Fouteau S."/>
            <person name="Franken C."/>
            <person name="Gibelin C."/>
            <person name="Gish J."/>
            <person name="Goldstein S."/>
            <person name="Gonzalez A.J."/>
            <person name="Green P.J."/>
            <person name="Hallab A."/>
            <person name="Hartog M."/>
            <person name="Hua A."/>
            <person name="Humphray S.J."/>
            <person name="Jeong D.H."/>
            <person name="Jing Y."/>
            <person name="Jocker A."/>
            <person name="Kenton S.M."/>
            <person name="Kim D.J."/>
            <person name="Klee K."/>
            <person name="Lai H."/>
            <person name="Lang C."/>
            <person name="Lin S."/>
            <person name="Macmil S.L."/>
            <person name="Magdelenat G."/>
            <person name="Matthews L."/>
            <person name="McCorrison J."/>
            <person name="Monaghan E.L."/>
            <person name="Mun J.H."/>
            <person name="Najar F.Z."/>
            <person name="Nicholson C."/>
            <person name="Noirot C."/>
            <person name="O'Bleness M."/>
            <person name="Paule C.R."/>
            <person name="Poulain J."/>
            <person name="Prion F."/>
            <person name="Qin B."/>
            <person name="Qu C."/>
            <person name="Retzel E.F."/>
            <person name="Riddle C."/>
            <person name="Sallet E."/>
            <person name="Samain S."/>
            <person name="Samson N."/>
            <person name="Sanders I."/>
            <person name="Saurat O."/>
            <person name="Scarpelli C."/>
            <person name="Schiex T."/>
            <person name="Segurens B."/>
            <person name="Severin A.J."/>
            <person name="Sherrier D.J."/>
            <person name="Shi R."/>
            <person name="Sims S."/>
            <person name="Singer S.R."/>
            <person name="Sinharoy S."/>
            <person name="Sterck L."/>
            <person name="Viollet A."/>
            <person name="Wang B.B."/>
            <person name="Wang K."/>
            <person name="Wang M."/>
            <person name="Wang X."/>
            <person name="Warfsmann J."/>
            <person name="Weissenbach J."/>
            <person name="White D.D."/>
            <person name="White J.D."/>
            <person name="Wiley G.B."/>
            <person name="Wincker P."/>
            <person name="Xing Y."/>
            <person name="Yang L."/>
            <person name="Yao Z."/>
            <person name="Ying F."/>
            <person name="Zhai J."/>
            <person name="Zhou L."/>
            <person name="Zuber A."/>
            <person name="Denarie J."/>
            <person name="Dixon R.A."/>
            <person name="May G.D."/>
            <person name="Schwartz D.C."/>
            <person name="Rogers J."/>
            <person name="Quetier F."/>
            <person name="Town C.D."/>
            <person name="Roe B.A."/>
        </authorList>
    </citation>
    <scope>NUCLEOTIDE SEQUENCE [LARGE SCALE GENOMIC DNA]</scope>
    <source>
        <strain evidence="2">A17</strain>
        <strain evidence="3 4">cv. Jemalong A17</strain>
    </source>
</reference>
<protein>
    <submittedName>
        <fullName evidence="2">Transmembrane protein, putative</fullName>
    </submittedName>
</protein>
<sequence>MVVIMITIRCVAILDIVENCGQDGDKLSLIKLASIIEVSAKKGTRDLKLQGKLMDQVDWLPDSIGKLSSLILDFFLLIKAVAMVKKTHAYKNKLRALELERSGGITNKKGQKNKDRYGIIMILYSPCISNAYLQFLRGFGTKILFEFVKEMPKSETPIRIEITTLLGSLFFTWVVLQLFPGIHFCIWNEVMRWSLNP</sequence>
<evidence type="ECO:0000313" key="4">
    <source>
        <dbReference type="Proteomes" id="UP000002051"/>
    </source>
</evidence>
<name>A0A072TPY2_MEDTR</name>
<evidence type="ECO:0000313" key="2">
    <source>
        <dbReference type="EMBL" id="KEH19574.1"/>
    </source>
</evidence>
<dbReference type="HOGENOM" id="CLU_1386041_0_0_1"/>
<keyword evidence="1 2" id="KW-0812">Transmembrane</keyword>
<feature type="transmembrane region" description="Helical" evidence="1">
    <location>
        <begin position="117"/>
        <end position="135"/>
    </location>
</feature>
<dbReference type="Proteomes" id="UP000002051">
    <property type="component" value="Chromosome 8"/>
</dbReference>
<reference evidence="2 4" key="2">
    <citation type="journal article" date="2014" name="BMC Genomics">
        <title>An improved genome release (version Mt4.0) for the model legume Medicago truncatula.</title>
        <authorList>
            <person name="Tang H."/>
            <person name="Krishnakumar V."/>
            <person name="Bidwell S."/>
            <person name="Rosen B."/>
            <person name="Chan A."/>
            <person name="Zhou S."/>
            <person name="Gentzbittel L."/>
            <person name="Childs K.L."/>
            <person name="Yandell M."/>
            <person name="Gundlach H."/>
            <person name="Mayer K.F."/>
            <person name="Schwartz D.C."/>
            <person name="Town C.D."/>
        </authorList>
    </citation>
    <scope>GENOME REANNOTATION</scope>
    <source>
        <strain evidence="2">A17</strain>
        <strain evidence="3 4">cv. Jemalong A17</strain>
    </source>
</reference>
<dbReference type="EMBL" id="CM001224">
    <property type="protein sequence ID" value="KEH19574.1"/>
    <property type="molecule type" value="Genomic_DNA"/>
</dbReference>
<dbReference type="STRING" id="3880.A0A072TPY2"/>
<keyword evidence="1" id="KW-0472">Membrane</keyword>
<gene>
    <name evidence="2" type="ordered locus">MTR_8g464090</name>
</gene>
<feature type="transmembrane region" description="Helical" evidence="1">
    <location>
        <begin position="162"/>
        <end position="187"/>
    </location>
</feature>
<evidence type="ECO:0000313" key="3">
    <source>
        <dbReference type="EnsemblPlants" id="KEH19574"/>
    </source>
</evidence>
<organism evidence="2 4">
    <name type="scientific">Medicago truncatula</name>
    <name type="common">Barrel medic</name>
    <name type="synonym">Medicago tribuloides</name>
    <dbReference type="NCBI Taxonomy" id="3880"/>
    <lineage>
        <taxon>Eukaryota</taxon>
        <taxon>Viridiplantae</taxon>
        <taxon>Streptophyta</taxon>
        <taxon>Embryophyta</taxon>
        <taxon>Tracheophyta</taxon>
        <taxon>Spermatophyta</taxon>
        <taxon>Magnoliopsida</taxon>
        <taxon>eudicotyledons</taxon>
        <taxon>Gunneridae</taxon>
        <taxon>Pentapetalae</taxon>
        <taxon>rosids</taxon>
        <taxon>fabids</taxon>
        <taxon>Fabales</taxon>
        <taxon>Fabaceae</taxon>
        <taxon>Papilionoideae</taxon>
        <taxon>50 kb inversion clade</taxon>
        <taxon>NPAAA clade</taxon>
        <taxon>Hologalegina</taxon>
        <taxon>IRL clade</taxon>
        <taxon>Trifolieae</taxon>
        <taxon>Medicago</taxon>
    </lineage>
</organism>